<organism evidence="2 3">
    <name type="scientific">Aquatica leii</name>
    <dbReference type="NCBI Taxonomy" id="1421715"/>
    <lineage>
        <taxon>Eukaryota</taxon>
        <taxon>Metazoa</taxon>
        <taxon>Ecdysozoa</taxon>
        <taxon>Arthropoda</taxon>
        <taxon>Hexapoda</taxon>
        <taxon>Insecta</taxon>
        <taxon>Pterygota</taxon>
        <taxon>Neoptera</taxon>
        <taxon>Endopterygota</taxon>
        <taxon>Coleoptera</taxon>
        <taxon>Polyphaga</taxon>
        <taxon>Elateriformia</taxon>
        <taxon>Elateroidea</taxon>
        <taxon>Lampyridae</taxon>
        <taxon>Luciolinae</taxon>
        <taxon>Aquatica</taxon>
    </lineage>
</organism>
<evidence type="ECO:0000256" key="1">
    <source>
        <dbReference type="SAM" id="MobiDB-lite"/>
    </source>
</evidence>
<protein>
    <submittedName>
        <fullName evidence="2">Uncharacterized protein</fullName>
    </submittedName>
</protein>
<accession>A0AAN7SK39</accession>
<keyword evidence="3" id="KW-1185">Reference proteome</keyword>
<dbReference type="Proteomes" id="UP001353858">
    <property type="component" value="Unassembled WGS sequence"/>
</dbReference>
<name>A0AAN7SK39_9COLE</name>
<feature type="region of interest" description="Disordered" evidence="1">
    <location>
        <begin position="1"/>
        <end position="20"/>
    </location>
</feature>
<reference evidence="3" key="1">
    <citation type="submission" date="2023-01" db="EMBL/GenBank/DDBJ databases">
        <title>Key to firefly adult light organ development and bioluminescence: homeobox transcription factors regulate luciferase expression and transportation to peroxisome.</title>
        <authorList>
            <person name="Fu X."/>
        </authorList>
    </citation>
    <scope>NUCLEOTIDE SEQUENCE [LARGE SCALE GENOMIC DNA]</scope>
</reference>
<proteinExistence type="predicted"/>
<dbReference type="AlphaFoldDB" id="A0AAN7SK39"/>
<evidence type="ECO:0000313" key="2">
    <source>
        <dbReference type="EMBL" id="KAK4883544.1"/>
    </source>
</evidence>
<sequence>MDSSPIPFLKDSSDPKDKGSTMQLVAKKTLQNRLFVGNFQEKRYVASLQAYRDVVVVSNDESELLRDLKAIQTLLVHHLVIVCGQSYRMMFLAITGSK</sequence>
<comment type="caution">
    <text evidence="2">The sequence shown here is derived from an EMBL/GenBank/DDBJ whole genome shotgun (WGS) entry which is preliminary data.</text>
</comment>
<gene>
    <name evidence="2" type="ORF">RN001_006863</name>
</gene>
<dbReference type="EMBL" id="JARPUR010000002">
    <property type="protein sequence ID" value="KAK4883544.1"/>
    <property type="molecule type" value="Genomic_DNA"/>
</dbReference>
<evidence type="ECO:0000313" key="3">
    <source>
        <dbReference type="Proteomes" id="UP001353858"/>
    </source>
</evidence>